<evidence type="ECO:0000256" key="3">
    <source>
        <dbReference type="ARBA" id="ARBA00022475"/>
    </source>
</evidence>
<name>A0A4D6HGW9_9EURY</name>
<feature type="transmembrane region" description="Helical" evidence="7">
    <location>
        <begin position="52"/>
        <end position="73"/>
    </location>
</feature>
<feature type="transmembrane region" description="Helical" evidence="7">
    <location>
        <begin position="93"/>
        <end position="118"/>
    </location>
</feature>
<evidence type="ECO:0000256" key="2">
    <source>
        <dbReference type="ARBA" id="ARBA00022448"/>
    </source>
</evidence>
<dbReference type="GO" id="GO:0005886">
    <property type="term" value="C:plasma membrane"/>
    <property type="evidence" value="ECO:0007669"/>
    <property type="project" value="UniProtKB-SubCell"/>
</dbReference>
<feature type="transmembrane region" description="Helical" evidence="7">
    <location>
        <begin position="12"/>
        <end position="32"/>
    </location>
</feature>
<dbReference type="InterPro" id="IPR052031">
    <property type="entry name" value="Membrane_Transporter-Flippase"/>
</dbReference>
<dbReference type="CDD" id="cd13142">
    <property type="entry name" value="MATE_like_12"/>
    <property type="match status" value="1"/>
</dbReference>
<dbReference type="PANTHER" id="PTHR43549">
    <property type="entry name" value="MULTIDRUG RESISTANCE PROTEIN YPNP-RELATED"/>
    <property type="match status" value="1"/>
</dbReference>
<keyword evidence="5 7" id="KW-1133">Transmembrane helix</keyword>
<dbReference type="STRING" id="1457250.GCA_000755225_02387"/>
<evidence type="ECO:0000256" key="5">
    <source>
        <dbReference type="ARBA" id="ARBA00022989"/>
    </source>
</evidence>
<feature type="transmembrane region" description="Helical" evidence="7">
    <location>
        <begin position="433"/>
        <end position="466"/>
    </location>
</feature>
<sequence length="492" mass="51564">MNLTEGPLLKPLIVLSLPIVASQLMQVTYNLADTFWVGRLGENAVTALSLSLPFVFLMVSLGGGLTVAGTVLVSQNTGAGRTDRVSHVAGQTIAFVSLVSVVLAGLGFLLAPTLLPLIGGSADPEAIRLAVVYTRIIFVGVVFMFGFFIFQALLRGYGDTVTPMYLMGASVVLNVVLDPFLIFGFENNLLFEWADALPVGIDFVALQADLYAATGFAGFGVEGAAIATVASRGVAAMIGLWLLFSGRLGLTLSLSDLYLERETVKKIVDIGVPTAAEQGANSLAYTAMTALAALVSGPAVAAYGIGNRINTFVFLPAVGLARGTETAVGQNLGAEKADRAKRAVLLSSGIVVAVFGFVSVLVFVLARPLVTIFIPGEADVIRLGTDYFKIIGPTYVFMGIFQVVNAGFRGAGSTRTAMLFSMLSQWGLRIPPTYLLITLAGIGATGVWAGIAFSHVAAAVAVGIWYVRGDWASSVIEDDDTPDSTETEPSVD</sequence>
<dbReference type="PANTHER" id="PTHR43549:SF2">
    <property type="entry name" value="MULTIDRUG RESISTANCE PROTEIN NORM-RELATED"/>
    <property type="match status" value="1"/>
</dbReference>
<dbReference type="Proteomes" id="UP000296706">
    <property type="component" value="Chromosome"/>
</dbReference>
<feature type="transmembrane region" description="Helical" evidence="7">
    <location>
        <begin position="224"/>
        <end position="244"/>
    </location>
</feature>
<evidence type="ECO:0000313" key="9">
    <source>
        <dbReference type="Proteomes" id="UP000296706"/>
    </source>
</evidence>
<dbReference type="GO" id="GO:0042910">
    <property type="term" value="F:xenobiotic transmembrane transporter activity"/>
    <property type="evidence" value="ECO:0007669"/>
    <property type="project" value="InterPro"/>
</dbReference>
<keyword evidence="9" id="KW-1185">Reference proteome</keyword>
<feature type="transmembrane region" description="Helical" evidence="7">
    <location>
        <begin position="344"/>
        <end position="370"/>
    </location>
</feature>
<dbReference type="KEGG" id="hsn:DV733_00470"/>
<evidence type="ECO:0000256" key="7">
    <source>
        <dbReference type="SAM" id="Phobius"/>
    </source>
</evidence>
<feature type="transmembrane region" description="Helical" evidence="7">
    <location>
        <begin position="165"/>
        <end position="185"/>
    </location>
</feature>
<keyword evidence="4 7" id="KW-0812">Transmembrane</keyword>
<accession>A0A4D6HGW9</accession>
<keyword evidence="2" id="KW-0813">Transport</keyword>
<dbReference type="InterPro" id="IPR002528">
    <property type="entry name" value="MATE_fam"/>
</dbReference>
<evidence type="ECO:0000313" key="8">
    <source>
        <dbReference type="EMBL" id="QCC52835.1"/>
    </source>
</evidence>
<dbReference type="NCBIfam" id="TIGR00797">
    <property type="entry name" value="matE"/>
    <property type="match status" value="1"/>
</dbReference>
<dbReference type="GO" id="GO:0015297">
    <property type="term" value="F:antiporter activity"/>
    <property type="evidence" value="ECO:0007669"/>
    <property type="project" value="InterPro"/>
</dbReference>
<protein>
    <submittedName>
        <fullName evidence="8">MATE family efflux transporter</fullName>
    </submittedName>
</protein>
<evidence type="ECO:0000256" key="1">
    <source>
        <dbReference type="ARBA" id="ARBA00004651"/>
    </source>
</evidence>
<feature type="transmembrane region" description="Helical" evidence="7">
    <location>
        <begin position="390"/>
        <end position="412"/>
    </location>
</feature>
<comment type="subcellular location">
    <subcellularLocation>
        <location evidence="1">Cell membrane</location>
        <topology evidence="1">Multi-pass membrane protein</topology>
    </subcellularLocation>
</comment>
<dbReference type="PIRSF" id="PIRSF006603">
    <property type="entry name" value="DinF"/>
    <property type="match status" value="1"/>
</dbReference>
<evidence type="ECO:0000256" key="4">
    <source>
        <dbReference type="ARBA" id="ARBA00022692"/>
    </source>
</evidence>
<keyword evidence="3" id="KW-1003">Cell membrane</keyword>
<evidence type="ECO:0000256" key="6">
    <source>
        <dbReference type="ARBA" id="ARBA00023136"/>
    </source>
</evidence>
<dbReference type="EMBL" id="CP031310">
    <property type="protein sequence ID" value="QCC52835.1"/>
    <property type="molecule type" value="Genomic_DNA"/>
</dbReference>
<organism evidence="8 9">
    <name type="scientific">Halapricum salinum</name>
    <dbReference type="NCBI Taxonomy" id="1457250"/>
    <lineage>
        <taxon>Archaea</taxon>
        <taxon>Methanobacteriati</taxon>
        <taxon>Methanobacteriota</taxon>
        <taxon>Stenosarchaea group</taxon>
        <taxon>Halobacteria</taxon>
        <taxon>Halobacteriales</taxon>
        <taxon>Haloarculaceae</taxon>
        <taxon>Halapricum</taxon>
    </lineage>
</organism>
<dbReference type="Pfam" id="PF01554">
    <property type="entry name" value="MatE"/>
    <property type="match status" value="2"/>
</dbReference>
<dbReference type="InterPro" id="IPR048279">
    <property type="entry name" value="MdtK-like"/>
</dbReference>
<keyword evidence="6 7" id="KW-0472">Membrane</keyword>
<dbReference type="AlphaFoldDB" id="A0A4D6HGW9"/>
<feature type="transmembrane region" description="Helical" evidence="7">
    <location>
        <begin position="130"/>
        <end position="153"/>
    </location>
</feature>
<gene>
    <name evidence="8" type="ORF">DV733_00470</name>
</gene>
<reference evidence="8 9" key="1">
    <citation type="journal article" date="2019" name="Nat. Commun.">
        <title>A new type of DNA phosphorothioation-based antiviral system in archaea.</title>
        <authorList>
            <person name="Xiong L."/>
            <person name="Liu S."/>
            <person name="Chen S."/>
            <person name="Xiao Y."/>
            <person name="Zhu B."/>
            <person name="Gao Y."/>
            <person name="Zhang Y."/>
            <person name="Chen B."/>
            <person name="Luo J."/>
            <person name="Deng Z."/>
            <person name="Chen X."/>
            <person name="Wang L."/>
            <person name="Chen S."/>
        </authorList>
    </citation>
    <scope>NUCLEOTIDE SEQUENCE [LARGE SCALE GENOMIC DNA]</scope>
    <source>
        <strain evidence="8 9">CBA1105</strain>
    </source>
</reference>
<proteinExistence type="predicted"/>